<dbReference type="Proteomes" id="UP000467305">
    <property type="component" value="Unassembled WGS sequence"/>
</dbReference>
<dbReference type="OrthoDB" id="2079904at2"/>
<keyword evidence="3" id="KW-1185">Reference proteome</keyword>
<dbReference type="EMBL" id="WAAU01000008">
    <property type="protein sequence ID" value="KAB1159375.1"/>
    <property type="molecule type" value="Genomic_DNA"/>
</dbReference>
<evidence type="ECO:0000313" key="2">
    <source>
        <dbReference type="EMBL" id="KAB1159375.1"/>
    </source>
</evidence>
<dbReference type="AlphaFoldDB" id="A0A7J5AP38"/>
<name>A0A7J5AP38_9FLAO</name>
<sequence length="120" mass="13134">MSNNPETVAVAANSSTNKKYSSGKSPSVASNSKNVVIEVHETSNIATNTLYYKVGIIENDKISWGKDHSFDKGFNPSVAINDEGMVTTVHETTNTVTSSLYYRLGKVDTNKKEINWSTDL</sequence>
<organism evidence="2 3">
    <name type="scientific">Tenacibaculum aiptasiae</name>
    <dbReference type="NCBI Taxonomy" id="426481"/>
    <lineage>
        <taxon>Bacteria</taxon>
        <taxon>Pseudomonadati</taxon>
        <taxon>Bacteroidota</taxon>
        <taxon>Flavobacteriia</taxon>
        <taxon>Flavobacteriales</taxon>
        <taxon>Flavobacteriaceae</taxon>
        <taxon>Tenacibaculum</taxon>
    </lineage>
</organism>
<evidence type="ECO:0000313" key="3">
    <source>
        <dbReference type="Proteomes" id="UP000467305"/>
    </source>
</evidence>
<gene>
    <name evidence="2" type="ORF">F7018_03425</name>
</gene>
<reference evidence="2 3" key="1">
    <citation type="submission" date="2019-09" db="EMBL/GenBank/DDBJ databases">
        <authorList>
            <person name="Cao W.R."/>
        </authorList>
    </citation>
    <scope>NUCLEOTIDE SEQUENCE [LARGE SCALE GENOMIC DNA]</scope>
    <source>
        <strain evidence="3">a4</strain>
    </source>
</reference>
<accession>A0A7J5AP38</accession>
<proteinExistence type="predicted"/>
<protein>
    <submittedName>
        <fullName evidence="2">Uncharacterized protein</fullName>
    </submittedName>
</protein>
<comment type="caution">
    <text evidence="2">The sequence shown here is derived from an EMBL/GenBank/DDBJ whole genome shotgun (WGS) entry which is preliminary data.</text>
</comment>
<evidence type="ECO:0000256" key="1">
    <source>
        <dbReference type="SAM" id="MobiDB-lite"/>
    </source>
</evidence>
<dbReference type="RefSeq" id="WP_150898594.1">
    <property type="nucleotide sequence ID" value="NZ_WAAU01000008.1"/>
</dbReference>
<feature type="region of interest" description="Disordered" evidence="1">
    <location>
        <begin position="1"/>
        <end position="30"/>
    </location>
</feature>